<keyword evidence="3" id="KW-1185">Reference proteome</keyword>
<dbReference type="Proteomes" id="UP000735302">
    <property type="component" value="Unassembled WGS sequence"/>
</dbReference>
<evidence type="ECO:0000313" key="2">
    <source>
        <dbReference type="EMBL" id="GFO15538.1"/>
    </source>
</evidence>
<reference evidence="2 3" key="1">
    <citation type="journal article" date="2021" name="Elife">
        <title>Chloroplast acquisition without the gene transfer in kleptoplastic sea slugs, Plakobranchus ocellatus.</title>
        <authorList>
            <person name="Maeda T."/>
            <person name="Takahashi S."/>
            <person name="Yoshida T."/>
            <person name="Shimamura S."/>
            <person name="Takaki Y."/>
            <person name="Nagai Y."/>
            <person name="Toyoda A."/>
            <person name="Suzuki Y."/>
            <person name="Arimoto A."/>
            <person name="Ishii H."/>
            <person name="Satoh N."/>
            <person name="Nishiyama T."/>
            <person name="Hasebe M."/>
            <person name="Maruyama T."/>
            <person name="Minagawa J."/>
            <person name="Obokata J."/>
            <person name="Shigenobu S."/>
        </authorList>
    </citation>
    <scope>NUCLEOTIDE SEQUENCE [LARGE SCALE GENOMIC DNA]</scope>
</reference>
<dbReference type="AlphaFoldDB" id="A0AAV4B9P5"/>
<gene>
    <name evidence="2" type="ORF">PoB_004204300</name>
</gene>
<proteinExistence type="predicted"/>
<dbReference type="EMBL" id="BLXT01004610">
    <property type="protein sequence ID" value="GFO15538.1"/>
    <property type="molecule type" value="Genomic_DNA"/>
</dbReference>
<protein>
    <submittedName>
        <fullName evidence="2">PiggyBac transposable element-derived protein 4</fullName>
    </submittedName>
</protein>
<accession>A0AAV4B9P5</accession>
<name>A0AAV4B9P5_9GAST</name>
<keyword evidence="1" id="KW-0812">Transmembrane</keyword>
<evidence type="ECO:0000313" key="3">
    <source>
        <dbReference type="Proteomes" id="UP000735302"/>
    </source>
</evidence>
<sequence length="97" mass="11342">MHNPQRSRCQPRKIVLTYNKTKRGVDATDQMAHAFTTKTKIKWWLLVMFFNILNLASIASRVVSRMEYPMDTFSHEDNRKRSSIDIGRSLAFAQIKP</sequence>
<evidence type="ECO:0000256" key="1">
    <source>
        <dbReference type="SAM" id="Phobius"/>
    </source>
</evidence>
<comment type="caution">
    <text evidence="2">The sequence shown here is derived from an EMBL/GenBank/DDBJ whole genome shotgun (WGS) entry which is preliminary data.</text>
</comment>
<feature type="transmembrane region" description="Helical" evidence="1">
    <location>
        <begin position="43"/>
        <end position="63"/>
    </location>
</feature>
<keyword evidence="1" id="KW-1133">Transmembrane helix</keyword>
<organism evidence="2 3">
    <name type="scientific">Plakobranchus ocellatus</name>
    <dbReference type="NCBI Taxonomy" id="259542"/>
    <lineage>
        <taxon>Eukaryota</taxon>
        <taxon>Metazoa</taxon>
        <taxon>Spiralia</taxon>
        <taxon>Lophotrochozoa</taxon>
        <taxon>Mollusca</taxon>
        <taxon>Gastropoda</taxon>
        <taxon>Heterobranchia</taxon>
        <taxon>Euthyneura</taxon>
        <taxon>Panpulmonata</taxon>
        <taxon>Sacoglossa</taxon>
        <taxon>Placobranchoidea</taxon>
        <taxon>Plakobranchidae</taxon>
        <taxon>Plakobranchus</taxon>
    </lineage>
</organism>
<keyword evidence="1" id="KW-0472">Membrane</keyword>